<gene>
    <name evidence="1" type="ORF">DWY14_17090</name>
</gene>
<accession>A0A412H132</accession>
<dbReference type="AlphaFoldDB" id="A0A412H132"/>
<comment type="caution">
    <text evidence="1">The sequence shown here is derived from an EMBL/GenBank/DDBJ whole genome shotgun (WGS) entry which is preliminary data.</text>
</comment>
<dbReference type="Proteomes" id="UP000285750">
    <property type="component" value="Unassembled WGS sequence"/>
</dbReference>
<proteinExistence type="predicted"/>
<dbReference type="RefSeq" id="WP_118432564.1">
    <property type="nucleotide sequence ID" value="NZ_JAQCWP010000062.1"/>
</dbReference>
<name>A0A412H132_9BACT</name>
<reference evidence="1 2" key="1">
    <citation type="submission" date="2018-08" db="EMBL/GenBank/DDBJ databases">
        <title>A genome reference for cultivated species of the human gut microbiota.</title>
        <authorList>
            <person name="Zou Y."/>
            <person name="Xue W."/>
            <person name="Luo G."/>
        </authorList>
    </citation>
    <scope>NUCLEOTIDE SEQUENCE [LARGE SCALE GENOMIC DNA]</scope>
    <source>
        <strain evidence="1 2">AF24-16AC</strain>
    </source>
</reference>
<sequence>MADYSIISENDKQFADEFSRFVNGKMSSAKKTGIEIANDHRFLVQEKFKVAMYFIEQLAANYQKGYYDPRDEWACKLADETIKHLSEKELYYPTI</sequence>
<evidence type="ECO:0000313" key="2">
    <source>
        <dbReference type="Proteomes" id="UP000285750"/>
    </source>
</evidence>
<protein>
    <submittedName>
        <fullName evidence="1">Sulfide:quinone reductase</fullName>
    </submittedName>
</protein>
<dbReference type="EMBL" id="QRUY01000072">
    <property type="protein sequence ID" value="RGS01512.1"/>
    <property type="molecule type" value="Genomic_DNA"/>
</dbReference>
<organism evidence="1 2">
    <name type="scientific">Phocaeicola plebeius</name>
    <dbReference type="NCBI Taxonomy" id="310297"/>
    <lineage>
        <taxon>Bacteria</taxon>
        <taxon>Pseudomonadati</taxon>
        <taxon>Bacteroidota</taxon>
        <taxon>Bacteroidia</taxon>
        <taxon>Bacteroidales</taxon>
        <taxon>Bacteroidaceae</taxon>
        <taxon>Phocaeicola</taxon>
    </lineage>
</organism>
<evidence type="ECO:0000313" key="1">
    <source>
        <dbReference type="EMBL" id="RGS01512.1"/>
    </source>
</evidence>